<dbReference type="PANTHER" id="PTHR43065">
    <property type="entry name" value="SENSOR HISTIDINE KINASE"/>
    <property type="match status" value="1"/>
</dbReference>
<dbReference type="InterPro" id="IPR000014">
    <property type="entry name" value="PAS"/>
</dbReference>
<dbReference type="AlphaFoldDB" id="A0A975SLL7"/>
<comment type="catalytic activity">
    <reaction evidence="1">
        <text>ATP + protein L-histidine = ADP + protein N-phospho-L-histidine.</text>
        <dbReference type="EC" id="2.7.13.3"/>
    </reaction>
</comment>
<evidence type="ECO:0000256" key="4">
    <source>
        <dbReference type="ARBA" id="ARBA00022679"/>
    </source>
</evidence>
<dbReference type="SMART" id="SM00387">
    <property type="entry name" value="HATPase_c"/>
    <property type="match status" value="1"/>
</dbReference>
<evidence type="ECO:0000259" key="9">
    <source>
        <dbReference type="PROSITE" id="PS50109"/>
    </source>
</evidence>
<dbReference type="InterPro" id="IPR005467">
    <property type="entry name" value="His_kinase_dom"/>
</dbReference>
<feature type="domain" description="PAS" evidence="10">
    <location>
        <begin position="25"/>
        <end position="80"/>
    </location>
</feature>
<dbReference type="PROSITE" id="PS50112">
    <property type="entry name" value="PAS"/>
    <property type="match status" value="1"/>
</dbReference>
<organism evidence="11 12">
    <name type="scientific">Azospira inquinata</name>
    <dbReference type="NCBI Taxonomy" id="2785627"/>
    <lineage>
        <taxon>Bacteria</taxon>
        <taxon>Pseudomonadati</taxon>
        <taxon>Pseudomonadota</taxon>
        <taxon>Betaproteobacteria</taxon>
        <taxon>Rhodocyclales</taxon>
        <taxon>Rhodocyclaceae</taxon>
        <taxon>Azospira</taxon>
    </lineage>
</organism>
<sequence length="437" mass="47283">MTTLANEQDRDTSGQEQLLAAFARWSRTYERILHAAGEGIFSLDLGGCISFANTAAARLLGVPPEDLQGHPLESFLAGPETGEPLFLPANRQEYQHHRLHFSTGEGLERIVELSQALIWEDDQCLGAVVMFNDLTEQEKASRALAESRAHLEVVNGRLSRTHDQLVQAEKLAAVGQLAAGVAHEINTPMGYIRSNLGTLTKHVGALLELIAAYEKWSQPASSTAVAALENARRQTDLAFVREDAPQLLAETSQGVQRVARVVRHLLDFANAYSNGAWEDRGVDALLHTAVGLCPRAQWQELTWDLGTELPPLACLPDRLAQALANIVDNACQATGPQGRVVLRAFQPDGEHLALEVEDDGCGIPPENLDRIYNPFFTTRPVGGGEGMGLSIADAVVRLHGGKLLVESAPGRGTRVRITLPLSGRTALPPTPPATTFH</sequence>
<keyword evidence="8" id="KW-0902">Two-component regulatory system</keyword>
<evidence type="ECO:0000313" key="11">
    <source>
        <dbReference type="EMBL" id="QWT48155.1"/>
    </source>
</evidence>
<dbReference type="EC" id="2.7.13.3" evidence="2"/>
<reference evidence="11" key="1">
    <citation type="submission" date="2020-11" db="EMBL/GenBank/DDBJ databases">
        <title>Azospira inquinata sp. nov.</title>
        <authorList>
            <person name="Moe W.M."/>
            <person name="Mikes M.C."/>
        </authorList>
    </citation>
    <scope>NUCLEOTIDE SEQUENCE</scope>
    <source>
        <strain evidence="11">Azo-3</strain>
    </source>
</reference>
<keyword evidence="6" id="KW-0418">Kinase</keyword>
<keyword evidence="3" id="KW-0597">Phosphoprotein</keyword>
<dbReference type="PROSITE" id="PS50109">
    <property type="entry name" value="HIS_KIN"/>
    <property type="match status" value="1"/>
</dbReference>
<evidence type="ECO:0000256" key="3">
    <source>
        <dbReference type="ARBA" id="ARBA00022553"/>
    </source>
</evidence>
<evidence type="ECO:0000256" key="2">
    <source>
        <dbReference type="ARBA" id="ARBA00012438"/>
    </source>
</evidence>
<dbReference type="Proteomes" id="UP000683428">
    <property type="component" value="Chromosome"/>
</dbReference>
<dbReference type="KEGG" id="aiq:Azoinq_09770"/>
<evidence type="ECO:0000256" key="8">
    <source>
        <dbReference type="ARBA" id="ARBA00023012"/>
    </source>
</evidence>
<dbReference type="InterPro" id="IPR003594">
    <property type="entry name" value="HATPase_dom"/>
</dbReference>
<dbReference type="GO" id="GO:0005524">
    <property type="term" value="F:ATP binding"/>
    <property type="evidence" value="ECO:0007669"/>
    <property type="project" value="UniProtKB-KW"/>
</dbReference>
<dbReference type="SMART" id="SM00091">
    <property type="entry name" value="PAS"/>
    <property type="match status" value="1"/>
</dbReference>
<evidence type="ECO:0000256" key="1">
    <source>
        <dbReference type="ARBA" id="ARBA00000085"/>
    </source>
</evidence>
<evidence type="ECO:0000256" key="6">
    <source>
        <dbReference type="ARBA" id="ARBA00022777"/>
    </source>
</evidence>
<accession>A0A975SLL7</accession>
<evidence type="ECO:0000259" key="10">
    <source>
        <dbReference type="PROSITE" id="PS50112"/>
    </source>
</evidence>
<dbReference type="InterPro" id="IPR003661">
    <property type="entry name" value="HisK_dim/P_dom"/>
</dbReference>
<keyword evidence="5" id="KW-0547">Nucleotide-binding</keyword>
<dbReference type="RefSeq" id="WP_216129571.1">
    <property type="nucleotide sequence ID" value="NZ_CP064782.1"/>
</dbReference>
<feature type="domain" description="Histidine kinase" evidence="9">
    <location>
        <begin position="180"/>
        <end position="423"/>
    </location>
</feature>
<keyword evidence="7" id="KW-0067">ATP-binding</keyword>
<keyword evidence="4" id="KW-0808">Transferase</keyword>
<dbReference type="NCBIfam" id="TIGR00229">
    <property type="entry name" value="sensory_box"/>
    <property type="match status" value="1"/>
</dbReference>
<dbReference type="InterPro" id="IPR013767">
    <property type="entry name" value="PAS_fold"/>
</dbReference>
<dbReference type="Pfam" id="PF00989">
    <property type="entry name" value="PAS"/>
    <property type="match status" value="1"/>
</dbReference>
<dbReference type="EMBL" id="CP064782">
    <property type="protein sequence ID" value="QWT48155.1"/>
    <property type="molecule type" value="Genomic_DNA"/>
</dbReference>
<protein>
    <recommendedName>
        <fullName evidence="2">histidine kinase</fullName>
        <ecNumber evidence="2">2.7.13.3</ecNumber>
    </recommendedName>
</protein>
<name>A0A975SLL7_9RHOO</name>
<dbReference type="GO" id="GO:0006355">
    <property type="term" value="P:regulation of DNA-templated transcription"/>
    <property type="evidence" value="ECO:0007669"/>
    <property type="project" value="InterPro"/>
</dbReference>
<evidence type="ECO:0000256" key="5">
    <source>
        <dbReference type="ARBA" id="ARBA00022741"/>
    </source>
</evidence>
<dbReference type="CDD" id="cd00082">
    <property type="entry name" value="HisKA"/>
    <property type="match status" value="1"/>
</dbReference>
<dbReference type="CDD" id="cd00130">
    <property type="entry name" value="PAS"/>
    <property type="match status" value="1"/>
</dbReference>
<proteinExistence type="predicted"/>
<keyword evidence="12" id="KW-1185">Reference proteome</keyword>
<dbReference type="Pfam" id="PF02518">
    <property type="entry name" value="HATPase_c"/>
    <property type="match status" value="1"/>
</dbReference>
<gene>
    <name evidence="11" type="ORF">Azoinq_09770</name>
</gene>
<dbReference type="PANTHER" id="PTHR43065:SF10">
    <property type="entry name" value="PEROXIDE STRESS-ACTIVATED HISTIDINE KINASE MAK3"/>
    <property type="match status" value="1"/>
</dbReference>
<evidence type="ECO:0000313" key="12">
    <source>
        <dbReference type="Proteomes" id="UP000683428"/>
    </source>
</evidence>
<evidence type="ECO:0000256" key="7">
    <source>
        <dbReference type="ARBA" id="ARBA00022840"/>
    </source>
</evidence>
<dbReference type="GO" id="GO:0000155">
    <property type="term" value="F:phosphorelay sensor kinase activity"/>
    <property type="evidence" value="ECO:0007669"/>
    <property type="project" value="InterPro"/>
</dbReference>